<dbReference type="SMART" id="SM00333">
    <property type="entry name" value="TUDOR"/>
    <property type="match status" value="1"/>
</dbReference>
<evidence type="ECO:0000256" key="1">
    <source>
        <dbReference type="SAM" id="MobiDB-lite"/>
    </source>
</evidence>
<feature type="region of interest" description="Disordered" evidence="1">
    <location>
        <begin position="175"/>
        <end position="195"/>
    </location>
</feature>
<accession>A0A093BMB8</accession>
<dbReference type="PANTHER" id="PTHR22948:SF19">
    <property type="entry name" value="TUDOR DOMAIN-CONTAINING PROTEIN 5"/>
    <property type="match status" value="1"/>
</dbReference>
<evidence type="ECO:0000313" key="4">
    <source>
        <dbReference type="Proteomes" id="UP000053149"/>
    </source>
</evidence>
<feature type="domain" description="Tudor" evidence="2">
    <location>
        <begin position="5"/>
        <end position="62"/>
    </location>
</feature>
<dbReference type="EMBL" id="KL226770">
    <property type="protein sequence ID" value="KFV03142.1"/>
    <property type="molecule type" value="Genomic_DNA"/>
</dbReference>
<dbReference type="Pfam" id="PF00567">
    <property type="entry name" value="TUDOR"/>
    <property type="match status" value="1"/>
</dbReference>
<name>A0A093BMB8_9AVES</name>
<dbReference type="InterPro" id="IPR050621">
    <property type="entry name" value="Tudor_domain_containing"/>
</dbReference>
<dbReference type="Proteomes" id="UP000053149">
    <property type="component" value="Unassembled WGS sequence"/>
</dbReference>
<dbReference type="InterPro" id="IPR035437">
    <property type="entry name" value="SNase_OB-fold_sf"/>
</dbReference>
<reference evidence="3 4" key="1">
    <citation type="submission" date="2014-04" db="EMBL/GenBank/DDBJ databases">
        <title>Genome evolution of avian class.</title>
        <authorList>
            <person name="Zhang G."/>
            <person name="Li C."/>
        </authorList>
    </citation>
    <scope>NUCLEOTIDE SEQUENCE [LARGE SCALE GENOMIC DNA]</scope>
    <source>
        <strain evidence="3">BGI_N339</strain>
    </source>
</reference>
<feature type="non-terminal residue" evidence="3">
    <location>
        <position position="1"/>
    </location>
</feature>
<dbReference type="Gene3D" id="2.40.50.90">
    <property type="match status" value="1"/>
</dbReference>
<dbReference type="PANTHER" id="PTHR22948">
    <property type="entry name" value="TUDOR DOMAIN CONTAINING PROTEIN"/>
    <property type="match status" value="1"/>
</dbReference>
<dbReference type="AlphaFoldDB" id="A0A093BMB8"/>
<gene>
    <name evidence="3" type="ORF">N339_01449</name>
</gene>
<sequence length="195" mass="21916">MPESALQPGQLCCVMVMKWWYRVIIHRVINDQEVEVFYADYGNLEIVQRSCLRFLKWCYLKLPAQAIPCSLAWVKPVKGTWSNAATLLFKSLCASKLLVGIVDEYVNSVLHLFLCDTSTAKDVYFHNVLKDGGYADLCRENIPSQGFMELNPSALYVRPSGNQENAELVKPDLCLQQGSPDAHSETASSKLDGHE</sequence>
<dbReference type="PROSITE" id="PS50304">
    <property type="entry name" value="TUDOR"/>
    <property type="match status" value="1"/>
</dbReference>
<protein>
    <submittedName>
        <fullName evidence="3">Tudor domain-containing protein 5</fullName>
    </submittedName>
</protein>
<dbReference type="SUPFAM" id="SSF63748">
    <property type="entry name" value="Tudor/PWWP/MBT"/>
    <property type="match status" value="1"/>
</dbReference>
<evidence type="ECO:0000313" key="3">
    <source>
        <dbReference type="EMBL" id="KFV03142.1"/>
    </source>
</evidence>
<organism evidence="3 4">
    <name type="scientific">Pterocles gutturalis</name>
    <name type="common">yellow-throated sandgrouse</name>
    <dbReference type="NCBI Taxonomy" id="240206"/>
    <lineage>
        <taxon>Eukaryota</taxon>
        <taxon>Metazoa</taxon>
        <taxon>Chordata</taxon>
        <taxon>Craniata</taxon>
        <taxon>Vertebrata</taxon>
        <taxon>Euteleostomi</taxon>
        <taxon>Archelosauria</taxon>
        <taxon>Archosauria</taxon>
        <taxon>Dinosauria</taxon>
        <taxon>Saurischia</taxon>
        <taxon>Theropoda</taxon>
        <taxon>Coelurosauria</taxon>
        <taxon>Aves</taxon>
        <taxon>Neognathae</taxon>
        <taxon>Neoaves</taxon>
        <taxon>Columbimorphae</taxon>
        <taxon>Pterocliformes</taxon>
        <taxon>Pteroclidae</taxon>
        <taxon>Pterocles</taxon>
    </lineage>
</organism>
<proteinExistence type="predicted"/>
<dbReference type="InterPro" id="IPR002999">
    <property type="entry name" value="Tudor"/>
</dbReference>
<evidence type="ECO:0000259" key="2">
    <source>
        <dbReference type="PROSITE" id="PS50304"/>
    </source>
</evidence>
<keyword evidence="4" id="KW-1185">Reference proteome</keyword>